<accession>A0ABU1QY86</accession>
<evidence type="ECO:0000256" key="1">
    <source>
        <dbReference type="SAM" id="Phobius"/>
    </source>
</evidence>
<dbReference type="Proteomes" id="UP001264980">
    <property type="component" value="Unassembled WGS sequence"/>
</dbReference>
<organism evidence="2 3">
    <name type="scientific">Dyadobacter fermentans</name>
    <dbReference type="NCBI Taxonomy" id="94254"/>
    <lineage>
        <taxon>Bacteria</taxon>
        <taxon>Pseudomonadati</taxon>
        <taxon>Bacteroidota</taxon>
        <taxon>Cytophagia</taxon>
        <taxon>Cytophagales</taxon>
        <taxon>Spirosomataceae</taxon>
        <taxon>Dyadobacter</taxon>
    </lineage>
</organism>
<evidence type="ECO:0000313" key="2">
    <source>
        <dbReference type="EMBL" id="MDR6806126.1"/>
    </source>
</evidence>
<keyword evidence="1" id="KW-0472">Membrane</keyword>
<feature type="transmembrane region" description="Helical" evidence="1">
    <location>
        <begin position="6"/>
        <end position="26"/>
    </location>
</feature>
<proteinExistence type="predicted"/>
<gene>
    <name evidence="2" type="ORF">J2W84_003174</name>
</gene>
<keyword evidence="1" id="KW-0812">Transmembrane</keyword>
<keyword evidence="1" id="KW-1133">Transmembrane helix</keyword>
<keyword evidence="3" id="KW-1185">Reference proteome</keyword>
<evidence type="ECO:0000313" key="3">
    <source>
        <dbReference type="Proteomes" id="UP001264980"/>
    </source>
</evidence>
<sequence length="94" mass="10694">MGLYLTGLLIDCAAVLAVGSYYLYYIVMKREPDEPRHYFWIVMISIGVVVLASIYYIYIGDLTTASILAWVMAVPVVITAIFIVLIIIFRPNWN</sequence>
<feature type="transmembrane region" description="Helical" evidence="1">
    <location>
        <begin position="38"/>
        <end position="59"/>
    </location>
</feature>
<dbReference type="EMBL" id="JAVDTI010000003">
    <property type="protein sequence ID" value="MDR6806126.1"/>
    <property type="molecule type" value="Genomic_DNA"/>
</dbReference>
<reference evidence="2 3" key="1">
    <citation type="submission" date="2023-07" db="EMBL/GenBank/DDBJ databases">
        <title>Sorghum-associated microbial communities from plants grown in Nebraska, USA.</title>
        <authorList>
            <person name="Schachtman D."/>
        </authorList>
    </citation>
    <scope>NUCLEOTIDE SEQUENCE [LARGE SCALE GENOMIC DNA]</scope>
    <source>
        <strain evidence="2 3">BE57</strain>
    </source>
</reference>
<name>A0ABU1QY86_9BACT</name>
<comment type="caution">
    <text evidence="2">The sequence shown here is derived from an EMBL/GenBank/DDBJ whole genome shotgun (WGS) entry which is preliminary data.</text>
</comment>
<dbReference type="RefSeq" id="WP_309984649.1">
    <property type="nucleotide sequence ID" value="NZ_JAVDTI010000003.1"/>
</dbReference>
<feature type="transmembrane region" description="Helical" evidence="1">
    <location>
        <begin position="65"/>
        <end position="89"/>
    </location>
</feature>
<protein>
    <submittedName>
        <fullName evidence="2">Presenilin-like A22 family membrane protease</fullName>
    </submittedName>
</protein>